<evidence type="ECO:0000259" key="10">
    <source>
        <dbReference type="Pfam" id="PF02771"/>
    </source>
</evidence>
<dbReference type="Proteomes" id="UP000596063">
    <property type="component" value="Chromosome"/>
</dbReference>
<dbReference type="Gene3D" id="1.10.540.10">
    <property type="entry name" value="Acyl-CoA dehydrogenase/oxidase, N-terminal domain"/>
    <property type="match status" value="1"/>
</dbReference>
<evidence type="ECO:0000313" key="11">
    <source>
        <dbReference type="EMBL" id="QQD19195.1"/>
    </source>
</evidence>
<dbReference type="SUPFAM" id="SSF47203">
    <property type="entry name" value="Acyl-CoA dehydrogenase C-terminal domain-like"/>
    <property type="match status" value="1"/>
</dbReference>
<feature type="domain" description="Acyl-CoA dehydrogenase/oxidase C-terminal" evidence="8">
    <location>
        <begin position="251"/>
        <end position="400"/>
    </location>
</feature>
<dbReference type="FunFam" id="2.40.110.10:FF:000002">
    <property type="entry name" value="Acyl-CoA dehydrogenase fadE12"/>
    <property type="match status" value="1"/>
</dbReference>
<dbReference type="EMBL" id="CP066167">
    <property type="protein sequence ID" value="QQD19195.1"/>
    <property type="molecule type" value="Genomic_DNA"/>
</dbReference>
<feature type="domain" description="Acyl-CoA oxidase/dehydrogenase middle" evidence="9">
    <location>
        <begin position="137"/>
        <end position="239"/>
    </location>
</feature>
<evidence type="ECO:0000256" key="7">
    <source>
        <dbReference type="RuleBase" id="RU362125"/>
    </source>
</evidence>
<evidence type="ECO:0000256" key="2">
    <source>
        <dbReference type="ARBA" id="ARBA00009347"/>
    </source>
</evidence>
<dbReference type="RefSeq" id="WP_198570680.1">
    <property type="nucleotide sequence ID" value="NZ_CP066167.1"/>
</dbReference>
<evidence type="ECO:0000256" key="5">
    <source>
        <dbReference type="ARBA" id="ARBA00022827"/>
    </source>
</evidence>
<dbReference type="SUPFAM" id="SSF56645">
    <property type="entry name" value="Acyl-CoA dehydrogenase NM domain-like"/>
    <property type="match status" value="1"/>
</dbReference>
<evidence type="ECO:0000256" key="1">
    <source>
        <dbReference type="ARBA" id="ARBA00001974"/>
    </source>
</evidence>
<dbReference type="PANTHER" id="PTHR48083:SF13">
    <property type="entry name" value="ACYL-COA DEHYDROGENASE FAMILY MEMBER 11"/>
    <property type="match status" value="1"/>
</dbReference>
<dbReference type="GO" id="GO:0003995">
    <property type="term" value="F:acyl-CoA dehydrogenase activity"/>
    <property type="evidence" value="ECO:0007669"/>
    <property type="project" value="TreeGrafter"/>
</dbReference>
<comment type="similarity">
    <text evidence="2 7">Belongs to the acyl-CoA dehydrogenase family.</text>
</comment>
<dbReference type="InterPro" id="IPR009100">
    <property type="entry name" value="AcylCoA_DH/oxidase_NM_dom_sf"/>
</dbReference>
<feature type="domain" description="Acyl-CoA dehydrogenase/oxidase N-terminal" evidence="10">
    <location>
        <begin position="18"/>
        <end position="132"/>
    </location>
</feature>
<reference evidence="11 12" key="1">
    <citation type="submission" date="2020-12" db="EMBL/GenBank/DDBJ databases">
        <authorList>
            <person name="Shan Y."/>
        </authorList>
    </citation>
    <scope>NUCLEOTIDE SEQUENCE [LARGE SCALE GENOMIC DNA]</scope>
    <source>
        <strain evidence="12">csc3.9</strain>
    </source>
</reference>
<evidence type="ECO:0000259" key="8">
    <source>
        <dbReference type="Pfam" id="PF00441"/>
    </source>
</evidence>
<dbReference type="GO" id="GO:0033539">
    <property type="term" value="P:fatty acid beta-oxidation using acyl-CoA dehydrogenase"/>
    <property type="evidence" value="ECO:0007669"/>
    <property type="project" value="TreeGrafter"/>
</dbReference>
<evidence type="ECO:0000313" key="12">
    <source>
        <dbReference type="Proteomes" id="UP000596063"/>
    </source>
</evidence>
<dbReference type="GO" id="GO:0050660">
    <property type="term" value="F:flavin adenine dinucleotide binding"/>
    <property type="evidence" value="ECO:0007669"/>
    <property type="project" value="InterPro"/>
</dbReference>
<keyword evidence="4 7" id="KW-0285">Flavoprotein</keyword>
<evidence type="ECO:0000256" key="6">
    <source>
        <dbReference type="ARBA" id="ARBA00023002"/>
    </source>
</evidence>
<dbReference type="AlphaFoldDB" id="A0A7T4R2F5"/>
<dbReference type="InterPro" id="IPR036250">
    <property type="entry name" value="AcylCo_DH-like_C"/>
</dbReference>
<organism evidence="11 12">
    <name type="scientific">Spongiibacter nanhainus</name>
    <dbReference type="NCBI Taxonomy" id="2794344"/>
    <lineage>
        <taxon>Bacteria</taxon>
        <taxon>Pseudomonadati</taxon>
        <taxon>Pseudomonadota</taxon>
        <taxon>Gammaproteobacteria</taxon>
        <taxon>Cellvibrionales</taxon>
        <taxon>Spongiibacteraceae</taxon>
        <taxon>Spongiibacter</taxon>
    </lineage>
</organism>
<sequence length="408" mass="45492">MHKTQHTVDDQKVATTHQALKAFMDAHVYPNETRYLEEVKALPDRRQPVPLMTELRSMAKEQGLWNLFFSNPELGSGFSNTQYAPLAETMGRVMWASEVFNCHPPESGNMELLHHYATDAQKQQWLQPLAEGRIRSAVAMTEPQVASSDATNVETEIRRDGNHYVINGRKWFISGAMHSDCQLLIVMGKTDPHNDSVHQQQSQILVPTATPGVEIIRPLTVMGYDDAPLGRAELRFNNVRVPAENIILGEGRGFEIAQGRLGPGRLHHCMRLIGCAQRALEEMVQRAESRVAFGKPLSQQGSVREDIANSVCDIEQARQLTLLAAQRLDDLGAKHARDIIAMIKIVAPQMAQRVLDRAIQLHGAAGLTEDLFLAEAFTYARWCRIADGPDQVHLASLAKQTLKKYGQG</sequence>
<name>A0A7T4R2F5_9GAMM</name>
<accession>A0A7T4R2F5</accession>
<dbReference type="KEGG" id="snan:I6N98_04890"/>
<dbReference type="Pfam" id="PF02770">
    <property type="entry name" value="Acyl-CoA_dh_M"/>
    <property type="match status" value="1"/>
</dbReference>
<dbReference type="Gene3D" id="2.40.110.10">
    <property type="entry name" value="Butyryl-CoA Dehydrogenase, subunit A, domain 2"/>
    <property type="match status" value="1"/>
</dbReference>
<evidence type="ECO:0000259" key="9">
    <source>
        <dbReference type="Pfam" id="PF02770"/>
    </source>
</evidence>
<protein>
    <submittedName>
        <fullName evidence="11">Acyl-CoA dehydrogenase family protein</fullName>
    </submittedName>
</protein>
<dbReference type="Pfam" id="PF02771">
    <property type="entry name" value="Acyl-CoA_dh_N"/>
    <property type="match status" value="1"/>
</dbReference>
<keyword evidence="5 7" id="KW-0274">FAD</keyword>
<evidence type="ECO:0000256" key="3">
    <source>
        <dbReference type="ARBA" id="ARBA00011738"/>
    </source>
</evidence>
<dbReference type="Gene3D" id="1.20.140.10">
    <property type="entry name" value="Butyryl-CoA Dehydrogenase, subunit A, domain 3"/>
    <property type="match status" value="1"/>
</dbReference>
<dbReference type="InterPro" id="IPR006091">
    <property type="entry name" value="Acyl-CoA_Oxase/DH_mid-dom"/>
</dbReference>
<comment type="subunit">
    <text evidence="3">Homodimer.</text>
</comment>
<dbReference type="InterPro" id="IPR050741">
    <property type="entry name" value="Acyl-CoA_dehydrogenase"/>
</dbReference>
<dbReference type="GO" id="GO:0005737">
    <property type="term" value="C:cytoplasm"/>
    <property type="evidence" value="ECO:0007669"/>
    <property type="project" value="TreeGrafter"/>
</dbReference>
<gene>
    <name evidence="11" type="ORF">I6N98_04890</name>
</gene>
<keyword evidence="6 7" id="KW-0560">Oxidoreductase</keyword>
<dbReference type="InterPro" id="IPR046373">
    <property type="entry name" value="Acyl-CoA_Oxase/DH_mid-dom_sf"/>
</dbReference>
<dbReference type="InterPro" id="IPR009075">
    <property type="entry name" value="AcylCo_DH/oxidase_C"/>
</dbReference>
<evidence type="ECO:0000256" key="4">
    <source>
        <dbReference type="ARBA" id="ARBA00022630"/>
    </source>
</evidence>
<dbReference type="Pfam" id="PF00441">
    <property type="entry name" value="Acyl-CoA_dh_1"/>
    <property type="match status" value="1"/>
</dbReference>
<dbReference type="InterPro" id="IPR013786">
    <property type="entry name" value="AcylCoA_DH/ox_N"/>
</dbReference>
<comment type="cofactor">
    <cofactor evidence="1 7">
        <name>FAD</name>
        <dbReference type="ChEBI" id="CHEBI:57692"/>
    </cofactor>
</comment>
<proteinExistence type="inferred from homology"/>
<dbReference type="PANTHER" id="PTHR48083">
    <property type="entry name" value="MEDIUM-CHAIN SPECIFIC ACYL-COA DEHYDROGENASE, MITOCHONDRIAL-RELATED"/>
    <property type="match status" value="1"/>
</dbReference>
<keyword evidence="12" id="KW-1185">Reference proteome</keyword>
<dbReference type="InterPro" id="IPR037069">
    <property type="entry name" value="AcylCoA_DH/ox_N_sf"/>
</dbReference>